<dbReference type="EMBL" id="AKWF02000090">
    <property type="protein sequence ID" value="EMO61893.1"/>
    <property type="molecule type" value="Genomic_DNA"/>
</dbReference>
<dbReference type="AlphaFoldDB" id="M6WJF7"/>
<reference evidence="1 2" key="1">
    <citation type="submission" date="2013-01" db="EMBL/GenBank/DDBJ databases">
        <authorList>
            <person name="Harkins D.M."/>
            <person name="Durkin A.S."/>
            <person name="Brinkac L.M."/>
            <person name="Haft D.H."/>
            <person name="Selengut J.D."/>
            <person name="Sanka R."/>
            <person name="DePew J."/>
            <person name="Purushe J."/>
            <person name="Picardeau M."/>
            <person name="Werts C."/>
            <person name="Goarant C."/>
            <person name="Vinetz J.M."/>
            <person name="Sutton G.G."/>
            <person name="Nierman W.C."/>
            <person name="Fouts D.E."/>
        </authorList>
    </citation>
    <scope>NUCLEOTIDE SEQUENCE [LARGE SCALE GENOMIC DNA]</scope>
    <source>
        <strain evidence="1 2">200901868</strain>
    </source>
</reference>
<accession>M6WJF7</accession>
<name>M6WJF7_LEPBO</name>
<sequence length="49" mass="5767">MRKVLFKADRIEYSSRVKPSIEPYSLIEVVERSPMYPILLARNRICGLK</sequence>
<comment type="caution">
    <text evidence="1">The sequence shown here is derived from an EMBL/GenBank/DDBJ whole genome shotgun (WGS) entry which is preliminary data.</text>
</comment>
<dbReference type="Proteomes" id="UP000012159">
    <property type="component" value="Unassembled WGS sequence"/>
</dbReference>
<organism evidence="1 2">
    <name type="scientific">Leptospira borgpetersenii serovar Pomona str. 200901868</name>
    <dbReference type="NCBI Taxonomy" id="1192866"/>
    <lineage>
        <taxon>Bacteria</taxon>
        <taxon>Pseudomonadati</taxon>
        <taxon>Spirochaetota</taxon>
        <taxon>Spirochaetia</taxon>
        <taxon>Leptospirales</taxon>
        <taxon>Leptospiraceae</taxon>
        <taxon>Leptospira</taxon>
    </lineage>
</organism>
<proteinExistence type="predicted"/>
<gene>
    <name evidence="1" type="ORF">LEP1GSC133_2017</name>
</gene>
<evidence type="ECO:0000313" key="1">
    <source>
        <dbReference type="EMBL" id="EMO61893.1"/>
    </source>
</evidence>
<evidence type="ECO:0000313" key="2">
    <source>
        <dbReference type="Proteomes" id="UP000012159"/>
    </source>
</evidence>
<protein>
    <submittedName>
        <fullName evidence="1">Uncharacterized protein</fullName>
    </submittedName>
</protein>